<name>A0A1H8E6U4_9ACTN</name>
<dbReference type="Gene3D" id="3.60.10.10">
    <property type="entry name" value="Endonuclease/exonuclease/phosphatase"/>
    <property type="match status" value="1"/>
</dbReference>
<keyword evidence="2" id="KW-0472">Membrane</keyword>
<dbReference type="SUPFAM" id="SSF56219">
    <property type="entry name" value="DNase I-like"/>
    <property type="match status" value="1"/>
</dbReference>
<feature type="compositionally biased region" description="Basic and acidic residues" evidence="1">
    <location>
        <begin position="33"/>
        <end position="50"/>
    </location>
</feature>
<dbReference type="STRING" id="310780.SAMN05216267_100242"/>
<feature type="transmembrane region" description="Helical" evidence="2">
    <location>
        <begin position="118"/>
        <end position="135"/>
    </location>
</feature>
<dbReference type="InterPro" id="IPR005135">
    <property type="entry name" value="Endo/exonuclease/phosphatase"/>
</dbReference>
<gene>
    <name evidence="4" type="ORF">SAMN05216267_100242</name>
</gene>
<dbReference type="AlphaFoldDB" id="A0A1H8E6U4"/>
<dbReference type="Pfam" id="PF03372">
    <property type="entry name" value="Exo_endo_phos"/>
    <property type="match status" value="1"/>
</dbReference>
<feature type="domain" description="Endonuclease/exonuclease/phosphatase" evidence="3">
    <location>
        <begin position="175"/>
        <end position="390"/>
    </location>
</feature>
<evidence type="ECO:0000313" key="4">
    <source>
        <dbReference type="EMBL" id="SEN15140.1"/>
    </source>
</evidence>
<proteinExistence type="predicted"/>
<protein>
    <submittedName>
        <fullName evidence="4">Vancomycin resistance protein VanJ</fullName>
    </submittedName>
</protein>
<keyword evidence="2" id="KW-0812">Transmembrane</keyword>
<feature type="region of interest" description="Disordered" evidence="1">
    <location>
        <begin position="1"/>
        <end position="58"/>
    </location>
</feature>
<accession>A0A1H8E6U4</accession>
<feature type="transmembrane region" description="Helical" evidence="2">
    <location>
        <begin position="142"/>
        <end position="161"/>
    </location>
</feature>
<keyword evidence="2" id="KW-1133">Transmembrane helix</keyword>
<dbReference type="RefSeq" id="WP_245791133.1">
    <property type="nucleotide sequence ID" value="NZ_FODD01000002.1"/>
</dbReference>
<evidence type="ECO:0000313" key="5">
    <source>
        <dbReference type="Proteomes" id="UP000181951"/>
    </source>
</evidence>
<organism evidence="4 5">
    <name type="scientific">Actinacidiphila rubida</name>
    <dbReference type="NCBI Taxonomy" id="310780"/>
    <lineage>
        <taxon>Bacteria</taxon>
        <taxon>Bacillati</taxon>
        <taxon>Actinomycetota</taxon>
        <taxon>Actinomycetes</taxon>
        <taxon>Kitasatosporales</taxon>
        <taxon>Streptomycetaceae</taxon>
        <taxon>Actinacidiphila</taxon>
    </lineage>
</organism>
<feature type="transmembrane region" description="Helical" evidence="2">
    <location>
        <begin position="86"/>
        <end position="106"/>
    </location>
</feature>
<sequence>MNHIAMGTGGEPPHAFRPPADAGENGRGGALEEPGHEHAGHEHAGHEHAGHGNVGAGPAGAGTWRARVHRLIDAGSRPGPWKRGPVLAALALLLGLVMLLHAEIPNGIGSLGSLVETFLPWLGLLVPVLLAAALLRRSAAAVAALLLPVLVWLHLFGGLLGDRSHPGGDLTVAEHNVDAGNPDPAGTARDLAASGADVLALVELADPARIVYEKELATAYPYHAVLGTVGIWSRLPLSGTRPIDAGMDYGPLAATKPAGVSMAENRALRTTVATAHGPLAVYVAHLASVRVNPRAGFGTGQRDRGVQALASAVAADPTRRVVLLGDLNGSTGDRAFHGITSQLRSAQDVAGNGFGFSWPATFPVVRIDQILVRGVTPDSSWVLPATGSDHLPVAARLGW</sequence>
<evidence type="ECO:0000259" key="3">
    <source>
        <dbReference type="Pfam" id="PF03372"/>
    </source>
</evidence>
<evidence type="ECO:0000256" key="1">
    <source>
        <dbReference type="SAM" id="MobiDB-lite"/>
    </source>
</evidence>
<dbReference type="InterPro" id="IPR036691">
    <property type="entry name" value="Endo/exonu/phosph_ase_sf"/>
</dbReference>
<dbReference type="EMBL" id="FODD01000002">
    <property type="protein sequence ID" value="SEN15140.1"/>
    <property type="molecule type" value="Genomic_DNA"/>
</dbReference>
<reference evidence="4 5" key="1">
    <citation type="submission" date="2016-10" db="EMBL/GenBank/DDBJ databases">
        <authorList>
            <person name="de Groot N.N."/>
        </authorList>
    </citation>
    <scope>NUCLEOTIDE SEQUENCE [LARGE SCALE GENOMIC DNA]</scope>
    <source>
        <strain evidence="4 5">CGMCC 4.2026</strain>
    </source>
</reference>
<dbReference type="Proteomes" id="UP000181951">
    <property type="component" value="Unassembled WGS sequence"/>
</dbReference>
<evidence type="ECO:0000256" key="2">
    <source>
        <dbReference type="SAM" id="Phobius"/>
    </source>
</evidence>
<dbReference type="GO" id="GO:0003824">
    <property type="term" value="F:catalytic activity"/>
    <property type="evidence" value="ECO:0007669"/>
    <property type="project" value="InterPro"/>
</dbReference>
<keyword evidence="5" id="KW-1185">Reference proteome</keyword>